<evidence type="ECO:0000256" key="5">
    <source>
        <dbReference type="ARBA" id="ARBA00022946"/>
    </source>
</evidence>
<dbReference type="Gene3D" id="2.130.10.10">
    <property type="entry name" value="YVTN repeat-like/Quinoprotein amine dehydrogenase"/>
    <property type="match status" value="1"/>
</dbReference>
<evidence type="ECO:0000313" key="12">
    <source>
        <dbReference type="EMBL" id="KAB5544075.1"/>
    </source>
</evidence>
<evidence type="ECO:0000256" key="6">
    <source>
        <dbReference type="ARBA" id="ARBA00023277"/>
    </source>
</evidence>
<evidence type="ECO:0000256" key="1">
    <source>
        <dbReference type="ARBA" id="ARBA00004474"/>
    </source>
</evidence>
<gene>
    <name evidence="12" type="ORF">DKX38_012187</name>
</gene>
<feature type="domain" description="Tyrosine-protein phosphatase" evidence="10">
    <location>
        <begin position="495"/>
        <end position="652"/>
    </location>
</feature>
<dbReference type="CDD" id="cd14526">
    <property type="entry name" value="DSP_laforin-like"/>
    <property type="match status" value="1"/>
</dbReference>
<accession>A0A5N5LMP9</accession>
<evidence type="ECO:0000256" key="2">
    <source>
        <dbReference type="ARBA" id="ARBA00022640"/>
    </source>
</evidence>
<keyword evidence="8" id="KW-0853">WD repeat</keyword>
<dbReference type="GO" id="GO:0009507">
    <property type="term" value="C:chloroplast"/>
    <property type="evidence" value="ECO:0007669"/>
    <property type="project" value="TreeGrafter"/>
</dbReference>
<dbReference type="InterPro" id="IPR029021">
    <property type="entry name" value="Prot-tyrosine_phosphatase-like"/>
</dbReference>
<protein>
    <recommendedName>
        <fullName evidence="7">Dual specificity protein phosphatase 4</fullName>
    </recommendedName>
</protein>
<feature type="repeat" description="WD" evidence="8">
    <location>
        <begin position="160"/>
        <end position="194"/>
    </location>
</feature>
<dbReference type="SUPFAM" id="SSF52799">
    <property type="entry name" value="(Phosphotyrosine protein) phosphatases II"/>
    <property type="match status" value="1"/>
</dbReference>
<dbReference type="PROSITE" id="PS50054">
    <property type="entry name" value="TYR_PHOSPHATASE_DUAL"/>
    <property type="match status" value="1"/>
</dbReference>
<dbReference type="InterPro" id="IPR014756">
    <property type="entry name" value="Ig_E-set"/>
</dbReference>
<dbReference type="PROSITE" id="PS50082">
    <property type="entry name" value="WD_REPEATS_2"/>
    <property type="match status" value="1"/>
</dbReference>
<dbReference type="InterPro" id="IPR045204">
    <property type="entry name" value="DSP_laforin-like"/>
</dbReference>
<dbReference type="AlphaFoldDB" id="A0A5N5LMP9"/>
<evidence type="ECO:0000256" key="7">
    <source>
        <dbReference type="ARBA" id="ARBA00081846"/>
    </source>
</evidence>
<dbReference type="InterPro" id="IPR036322">
    <property type="entry name" value="WD40_repeat_dom_sf"/>
</dbReference>
<evidence type="ECO:0000259" key="11">
    <source>
        <dbReference type="PROSITE" id="PS50056"/>
    </source>
</evidence>
<dbReference type="Gene3D" id="3.90.190.10">
    <property type="entry name" value="Protein tyrosine phosphatase superfamily"/>
    <property type="match status" value="1"/>
</dbReference>
<reference evidence="13" key="1">
    <citation type="journal article" date="2019" name="Gigascience">
        <title>De novo genome assembly of the endangered Acer yangbiense, a plant species with extremely small populations endemic to Yunnan Province, China.</title>
        <authorList>
            <person name="Yang J."/>
            <person name="Wariss H.M."/>
            <person name="Tao L."/>
            <person name="Zhang R."/>
            <person name="Yun Q."/>
            <person name="Hollingsworth P."/>
            <person name="Dao Z."/>
            <person name="Luo G."/>
            <person name="Guo H."/>
            <person name="Ma Y."/>
            <person name="Sun W."/>
        </authorList>
    </citation>
    <scope>NUCLEOTIDE SEQUENCE [LARGE SCALE GENOMIC DNA]</scope>
    <source>
        <strain evidence="13">cv. br00</strain>
    </source>
</reference>
<feature type="transmembrane region" description="Helical" evidence="9">
    <location>
        <begin position="329"/>
        <end position="350"/>
    </location>
</feature>
<dbReference type="CDD" id="cd02859">
    <property type="entry name" value="E_set_AMPKbeta_like_N"/>
    <property type="match status" value="1"/>
</dbReference>
<dbReference type="InterPro" id="IPR052832">
    <property type="entry name" value="Starch-Glucan_Phosphatase"/>
</dbReference>
<dbReference type="InterPro" id="IPR001680">
    <property type="entry name" value="WD40_rpt"/>
</dbReference>
<dbReference type="FunFam" id="2.60.40.10:FF:000992">
    <property type="entry name" value="Phosphoglucan phosphatase DSP4, chloroplastic"/>
    <property type="match status" value="1"/>
</dbReference>
<dbReference type="GO" id="GO:0019203">
    <property type="term" value="F:carbohydrate phosphatase activity"/>
    <property type="evidence" value="ECO:0007669"/>
    <property type="project" value="InterPro"/>
</dbReference>
<dbReference type="EMBL" id="VDCV01000008">
    <property type="protein sequence ID" value="KAB5544075.1"/>
    <property type="molecule type" value="Genomic_DNA"/>
</dbReference>
<keyword evidence="5" id="KW-0809">Transit peptide</keyword>
<keyword evidence="9" id="KW-0812">Transmembrane</keyword>
<dbReference type="InterPro" id="IPR000340">
    <property type="entry name" value="Dual-sp_phosphatase_cat-dom"/>
</dbReference>
<feature type="domain" description="Tyrosine specific protein phosphatases" evidence="11">
    <location>
        <begin position="572"/>
        <end position="630"/>
    </location>
</feature>
<dbReference type="InterPro" id="IPR013783">
    <property type="entry name" value="Ig-like_fold"/>
</dbReference>
<dbReference type="InterPro" id="IPR032640">
    <property type="entry name" value="AMPK1_CBM"/>
</dbReference>
<comment type="subcellular location">
    <subcellularLocation>
        <location evidence="1">Plastid</location>
    </subcellularLocation>
</comment>
<evidence type="ECO:0000256" key="3">
    <source>
        <dbReference type="ARBA" id="ARBA00022801"/>
    </source>
</evidence>
<keyword evidence="2" id="KW-0934">Plastid</keyword>
<dbReference type="Pfam" id="PF16561">
    <property type="entry name" value="AMPK1_CBM"/>
    <property type="match status" value="1"/>
</dbReference>
<dbReference type="InterPro" id="IPR015943">
    <property type="entry name" value="WD40/YVTN_repeat-like_dom_sf"/>
</dbReference>
<name>A0A5N5LMP9_9ROSI</name>
<evidence type="ECO:0000313" key="13">
    <source>
        <dbReference type="Proteomes" id="UP000326939"/>
    </source>
</evidence>
<dbReference type="SUPFAM" id="SSF81296">
    <property type="entry name" value="E set domains"/>
    <property type="match status" value="1"/>
</dbReference>
<dbReference type="InterPro" id="IPR020422">
    <property type="entry name" value="TYR_PHOSPHATASE_DUAL_dom"/>
</dbReference>
<dbReference type="FunFam" id="3.90.190.10:FF:000069">
    <property type="entry name" value="Phosphoglucan phosphatase DSP4, chloroplastic"/>
    <property type="match status" value="1"/>
</dbReference>
<evidence type="ECO:0000256" key="9">
    <source>
        <dbReference type="SAM" id="Phobius"/>
    </source>
</evidence>
<dbReference type="InterPro" id="IPR000387">
    <property type="entry name" value="Tyr_Pase_dom"/>
</dbReference>
<keyword evidence="9" id="KW-0472">Membrane</keyword>
<dbReference type="SUPFAM" id="SSF50978">
    <property type="entry name" value="WD40 repeat-like"/>
    <property type="match status" value="1"/>
</dbReference>
<dbReference type="PROSITE" id="PS50056">
    <property type="entry name" value="TYR_PHOSPHATASE_2"/>
    <property type="match status" value="1"/>
</dbReference>
<evidence type="ECO:0000256" key="8">
    <source>
        <dbReference type="PROSITE-ProRule" id="PRU00221"/>
    </source>
</evidence>
<dbReference type="PANTHER" id="PTHR46642:SF3">
    <property type="entry name" value="PHOSPHOGLUCAN PHOSPHATASE DSP4, CHLOROPLASTIC"/>
    <property type="match status" value="1"/>
</dbReference>
<keyword evidence="13" id="KW-1185">Reference proteome</keyword>
<dbReference type="FunFam" id="2.130.10.10:FF:000435">
    <property type="entry name" value="SEC12-like protein 1"/>
    <property type="match status" value="1"/>
</dbReference>
<evidence type="ECO:0000256" key="4">
    <source>
        <dbReference type="ARBA" id="ARBA00022912"/>
    </source>
</evidence>
<keyword evidence="3" id="KW-0378">Hydrolase</keyword>
<organism evidence="12 13">
    <name type="scientific">Salix brachista</name>
    <dbReference type="NCBI Taxonomy" id="2182728"/>
    <lineage>
        <taxon>Eukaryota</taxon>
        <taxon>Viridiplantae</taxon>
        <taxon>Streptophyta</taxon>
        <taxon>Embryophyta</taxon>
        <taxon>Tracheophyta</taxon>
        <taxon>Spermatophyta</taxon>
        <taxon>Magnoliopsida</taxon>
        <taxon>eudicotyledons</taxon>
        <taxon>Gunneridae</taxon>
        <taxon>Pentapetalae</taxon>
        <taxon>rosids</taxon>
        <taxon>fabids</taxon>
        <taxon>Malpighiales</taxon>
        <taxon>Salicaceae</taxon>
        <taxon>Saliceae</taxon>
        <taxon>Salix</taxon>
    </lineage>
</organism>
<comment type="caution">
    <text evidence="12">The sequence shown here is derived from an EMBL/GenBank/DDBJ whole genome shotgun (WGS) entry which is preliminary data.</text>
</comment>
<dbReference type="Pfam" id="PF00782">
    <property type="entry name" value="DSPc"/>
    <property type="match status" value="1"/>
</dbReference>
<keyword evidence="6" id="KW-0119">Carbohydrate metabolism</keyword>
<keyword evidence="4" id="KW-0904">Protein phosphatase</keyword>
<proteinExistence type="predicted"/>
<dbReference type="GO" id="GO:0004721">
    <property type="term" value="F:phosphoprotein phosphatase activity"/>
    <property type="evidence" value="ECO:0007669"/>
    <property type="project" value="UniProtKB-KW"/>
</dbReference>
<dbReference type="PANTHER" id="PTHR46642">
    <property type="entry name" value="DUAL SPECIFICITY PHOSPHATASE, SUBGROUP, CATALYTIC DOMAIN"/>
    <property type="match status" value="1"/>
</dbReference>
<dbReference type="Pfam" id="PF00400">
    <property type="entry name" value="WD40"/>
    <property type="match status" value="2"/>
</dbReference>
<sequence>MEPGQGTVTFGSWIRRPENVNLAVLGRSSKKKGPAAPSALEIFSFDPETTSLSTSPQVTYVFEETDGELVTIAVHPSGDDFVCSSTKGGCKLFELHGQETNLKLLAKELPPLQDVGPQTCMAFSVDGSRFATGGVDGRLRILEWPSLRIILDEPKAHKSVRDMDFSLDSEFLASTSTDGSARIWKAEDGSPVVSLTRNTNEKIELCRFSKDGTKPFLFCAVQKGDKAVTAVYDISTWNKIGFKRLLKKPASIMSISLDGKYLALGSKDGDVCVAEVKKMEVSHLSKRLHLGTCITSLEFCPSQRVVLTTSDEWGAVVTKLNVPADWKEWQIYLLLVGLFLASAVAFYLFFQKSDSFWNVPLRRDQPGRQFEILDPQYSEDAFGPVDITHDRHRKLLSSEAWGGGAPNSLNGMRLDYSKAFLGNHPQPCLCKASGAKNSSDLRLRVAVKAVPSSPSSAEMSGADAEEEEEKSEIYSHNMTEAMGAVLTYRHELGMNYNFIRPDLIVGSCLQTPEDVDKLRKIGVKTIFCLQQDPDLEYFGVDISAIRDYATACGDIQHLRARIRDFDGFDVRKRIPAVVSKLYKAINRNGGVTYIHCTAGLGRAPAVAMAYMFWFQGYKLSDARDLLLSKRSCFPNLDAIKSATADIVSLRKKLVTLKWKDDKCCTVEISGLDIGWGQRIPLELDEEQGFWILKRELLEGRYEYKYIVDGEWTINKHELFTTPNKDDHVNNYVQVLDDDTDSANAALRKSLTGDDPDLTREERLKISRFLEALPEDEE</sequence>
<dbReference type="SMART" id="SM00320">
    <property type="entry name" value="WD40"/>
    <property type="match status" value="4"/>
</dbReference>
<dbReference type="SMART" id="SM00195">
    <property type="entry name" value="DSPc"/>
    <property type="match status" value="1"/>
</dbReference>
<evidence type="ECO:0000259" key="10">
    <source>
        <dbReference type="PROSITE" id="PS50054"/>
    </source>
</evidence>
<dbReference type="Proteomes" id="UP000326939">
    <property type="component" value="Chromosome 8"/>
</dbReference>
<keyword evidence="9" id="KW-1133">Transmembrane helix</keyword>
<dbReference type="GO" id="GO:2001070">
    <property type="term" value="F:starch binding"/>
    <property type="evidence" value="ECO:0007669"/>
    <property type="project" value="TreeGrafter"/>
</dbReference>
<dbReference type="GO" id="GO:0005983">
    <property type="term" value="P:starch catabolic process"/>
    <property type="evidence" value="ECO:0007669"/>
    <property type="project" value="TreeGrafter"/>
</dbReference>
<dbReference type="Gene3D" id="2.60.40.10">
    <property type="entry name" value="Immunoglobulins"/>
    <property type="match status" value="1"/>
</dbReference>